<dbReference type="PANTHER" id="PTHR30545">
    <property type="entry name" value="SUGAR FERMENTATION STIMULATION PROTEIN A"/>
    <property type="match status" value="1"/>
</dbReference>
<dbReference type="Pfam" id="PF03749">
    <property type="entry name" value="SfsA"/>
    <property type="match status" value="1"/>
</dbReference>
<dbReference type="GO" id="GO:0003677">
    <property type="term" value="F:DNA binding"/>
    <property type="evidence" value="ECO:0007669"/>
    <property type="project" value="InterPro"/>
</dbReference>
<protein>
    <submittedName>
        <fullName evidence="3">Sugar fermentation stimulation protein SfsA</fullName>
    </submittedName>
</protein>
<proteinExistence type="predicted"/>
<sequence length="218" mass="25578">MRLPLLESAEVIRREKRFRLFIKYDGKEVLSYLPNPGRLENIIYPSSVVYISKKEGEKRKTSFEAVLGVENGNLVSLNASLANRIFEENLYRFPVKVKDLRKEFTFHGKRYDFLVNNKILVEVKSVTLVKNHIGFFPDAPTLRGTRHLEYMADWIFEKWVVFVVQREDAKLVKPNKDLDMDFFLSARLLKERGGIFFAFTCKIDLKEIGFKEFIDVEV</sequence>
<name>A0A7C3MIS3_DICTH</name>
<reference evidence="3" key="1">
    <citation type="journal article" date="2020" name="mSystems">
        <title>Genome- and Community-Level Interaction Insights into Carbon Utilization and Element Cycling Functions of Hydrothermarchaeota in Hydrothermal Sediment.</title>
        <authorList>
            <person name="Zhou Z."/>
            <person name="Liu Y."/>
            <person name="Xu W."/>
            <person name="Pan J."/>
            <person name="Luo Z.H."/>
            <person name="Li M."/>
        </authorList>
    </citation>
    <scope>NUCLEOTIDE SEQUENCE [LARGE SCALE GENOMIC DNA]</scope>
    <source>
        <strain evidence="3">SpSt-81</strain>
    </source>
</reference>
<dbReference type="Pfam" id="PF17746">
    <property type="entry name" value="SfsA_N"/>
    <property type="match status" value="1"/>
</dbReference>
<evidence type="ECO:0000259" key="2">
    <source>
        <dbReference type="Pfam" id="PF17746"/>
    </source>
</evidence>
<dbReference type="CDD" id="cd22359">
    <property type="entry name" value="SfsA-like_bacterial"/>
    <property type="match status" value="1"/>
</dbReference>
<dbReference type="InterPro" id="IPR040452">
    <property type="entry name" value="SfsA_C"/>
</dbReference>
<dbReference type="AlphaFoldDB" id="A0A7C3MIS3"/>
<dbReference type="InterPro" id="IPR005224">
    <property type="entry name" value="SfsA"/>
</dbReference>
<evidence type="ECO:0000313" key="3">
    <source>
        <dbReference type="EMBL" id="HFX14110.1"/>
    </source>
</evidence>
<dbReference type="EMBL" id="DTIN01000033">
    <property type="protein sequence ID" value="HFX14110.1"/>
    <property type="molecule type" value="Genomic_DNA"/>
</dbReference>
<evidence type="ECO:0000259" key="1">
    <source>
        <dbReference type="Pfam" id="PF03749"/>
    </source>
</evidence>
<organism evidence="3">
    <name type="scientific">Dictyoglomus thermophilum</name>
    <dbReference type="NCBI Taxonomy" id="14"/>
    <lineage>
        <taxon>Bacteria</taxon>
        <taxon>Pseudomonadati</taxon>
        <taxon>Dictyoglomota</taxon>
        <taxon>Dictyoglomia</taxon>
        <taxon>Dictyoglomales</taxon>
        <taxon>Dictyoglomaceae</taxon>
        <taxon>Dictyoglomus</taxon>
    </lineage>
</organism>
<gene>
    <name evidence="3" type="ORF">ENW00_08210</name>
</gene>
<dbReference type="PANTHER" id="PTHR30545:SF2">
    <property type="entry name" value="SUGAR FERMENTATION STIMULATION PROTEIN A"/>
    <property type="match status" value="1"/>
</dbReference>
<dbReference type="Gene3D" id="3.40.1350.60">
    <property type="match status" value="1"/>
</dbReference>
<dbReference type="Gene3D" id="2.40.50.580">
    <property type="match status" value="1"/>
</dbReference>
<accession>A0A7C3MIS3</accession>
<feature type="domain" description="SfsA N-terminal OB" evidence="2">
    <location>
        <begin position="12"/>
        <end position="76"/>
    </location>
</feature>
<comment type="caution">
    <text evidence="3">The sequence shown here is derived from an EMBL/GenBank/DDBJ whole genome shotgun (WGS) entry which is preliminary data.</text>
</comment>
<feature type="domain" description="Sugar fermentation stimulation protein C-terminal" evidence="1">
    <location>
        <begin position="81"/>
        <end position="206"/>
    </location>
</feature>
<dbReference type="InterPro" id="IPR041465">
    <property type="entry name" value="SfsA_N"/>
</dbReference>